<dbReference type="GO" id="GO:0006310">
    <property type="term" value="P:DNA recombination"/>
    <property type="evidence" value="ECO:0007669"/>
    <property type="project" value="InterPro"/>
</dbReference>
<evidence type="ECO:0000259" key="7">
    <source>
        <dbReference type="Pfam" id="PF02272"/>
    </source>
</evidence>
<dbReference type="Gene3D" id="3.10.310.30">
    <property type="match status" value="1"/>
</dbReference>
<dbReference type="SUPFAM" id="SSF64182">
    <property type="entry name" value="DHH phosphoesterases"/>
    <property type="match status" value="1"/>
</dbReference>
<gene>
    <name evidence="9" type="primary">recJ</name>
    <name evidence="9" type="ORF">C5745_10725</name>
</gene>
<evidence type="ECO:0000259" key="6">
    <source>
        <dbReference type="Pfam" id="PF01368"/>
    </source>
</evidence>
<proteinExistence type="inferred from homology"/>
<keyword evidence="10" id="KW-1185">Reference proteome</keyword>
<dbReference type="Pfam" id="PF17768">
    <property type="entry name" value="RecJ_OB"/>
    <property type="match status" value="1"/>
</dbReference>
<dbReference type="GO" id="GO:0003676">
    <property type="term" value="F:nucleic acid binding"/>
    <property type="evidence" value="ECO:0007669"/>
    <property type="project" value="InterPro"/>
</dbReference>
<dbReference type="Proteomes" id="UP000239711">
    <property type="component" value="Unassembled WGS sequence"/>
</dbReference>
<comment type="caution">
    <text evidence="9">The sequence shown here is derived from an EMBL/GenBank/DDBJ whole genome shotgun (WGS) entry which is preliminary data.</text>
</comment>
<dbReference type="GO" id="GO:0006281">
    <property type="term" value="P:DNA repair"/>
    <property type="evidence" value="ECO:0007669"/>
    <property type="project" value="InterPro"/>
</dbReference>
<dbReference type="InterPro" id="IPR038763">
    <property type="entry name" value="DHH_sf"/>
</dbReference>
<evidence type="ECO:0000256" key="3">
    <source>
        <dbReference type="ARBA" id="ARBA00022722"/>
    </source>
</evidence>
<name>A0A2S9J3C3_9SPHI</name>
<dbReference type="PANTHER" id="PTHR30255">
    <property type="entry name" value="SINGLE-STRANDED-DNA-SPECIFIC EXONUCLEASE RECJ"/>
    <property type="match status" value="1"/>
</dbReference>
<feature type="domain" description="RecJ OB" evidence="8">
    <location>
        <begin position="457"/>
        <end position="560"/>
    </location>
</feature>
<dbReference type="RefSeq" id="WP_105717007.1">
    <property type="nucleotide sequence ID" value="NZ_PVBQ01000007.1"/>
</dbReference>
<dbReference type="EMBL" id="PVBQ01000007">
    <property type="protein sequence ID" value="PRD47293.1"/>
    <property type="molecule type" value="Genomic_DNA"/>
</dbReference>
<dbReference type="Pfam" id="PF01368">
    <property type="entry name" value="DHH"/>
    <property type="match status" value="1"/>
</dbReference>
<feature type="domain" description="DDH" evidence="6">
    <location>
        <begin position="80"/>
        <end position="230"/>
    </location>
</feature>
<comment type="similarity">
    <text evidence="1">Belongs to the RecJ family.</text>
</comment>
<dbReference type="InterPro" id="IPR041122">
    <property type="entry name" value="RecJ_OB"/>
</dbReference>
<evidence type="ECO:0000259" key="8">
    <source>
        <dbReference type="Pfam" id="PF17768"/>
    </source>
</evidence>
<reference evidence="9 10" key="1">
    <citation type="submission" date="2018-02" db="EMBL/GenBank/DDBJ databases">
        <title>The draft genome of Sphingobacterium sp. 5JN-11.</title>
        <authorList>
            <person name="Liu L."/>
            <person name="Li L."/>
            <person name="Liang L."/>
            <person name="Zhang X."/>
            <person name="Wang T."/>
        </authorList>
    </citation>
    <scope>NUCLEOTIDE SEQUENCE [LARGE SCALE GENOMIC DNA]</scope>
    <source>
        <strain evidence="9 10">5JN-11</strain>
    </source>
</reference>
<feature type="domain" description="DHHA1" evidence="7">
    <location>
        <begin position="353"/>
        <end position="443"/>
    </location>
</feature>
<evidence type="ECO:0000256" key="2">
    <source>
        <dbReference type="ARBA" id="ARBA00019841"/>
    </source>
</evidence>
<evidence type="ECO:0000256" key="1">
    <source>
        <dbReference type="ARBA" id="ARBA00005915"/>
    </source>
</evidence>
<protein>
    <recommendedName>
        <fullName evidence="2">Single-stranded-DNA-specific exonuclease RecJ</fullName>
    </recommendedName>
</protein>
<dbReference type="InterPro" id="IPR051673">
    <property type="entry name" value="SSDNA_exonuclease_RecJ"/>
</dbReference>
<evidence type="ECO:0000256" key="5">
    <source>
        <dbReference type="ARBA" id="ARBA00022839"/>
    </source>
</evidence>
<dbReference type="PANTHER" id="PTHR30255:SF2">
    <property type="entry name" value="SINGLE-STRANDED-DNA-SPECIFIC EXONUCLEASE RECJ"/>
    <property type="match status" value="1"/>
</dbReference>
<keyword evidence="3" id="KW-0540">Nuclease</keyword>
<keyword evidence="4" id="KW-0378">Hydrolase</keyword>
<evidence type="ECO:0000256" key="4">
    <source>
        <dbReference type="ARBA" id="ARBA00022801"/>
    </source>
</evidence>
<dbReference type="Gene3D" id="3.90.1640.30">
    <property type="match status" value="1"/>
</dbReference>
<accession>A0A2S9J3C3</accession>
<evidence type="ECO:0000313" key="9">
    <source>
        <dbReference type="EMBL" id="PRD47293.1"/>
    </source>
</evidence>
<organism evidence="9 10">
    <name type="scientific">Sphingobacterium haloxyli</name>
    <dbReference type="NCBI Taxonomy" id="2100533"/>
    <lineage>
        <taxon>Bacteria</taxon>
        <taxon>Pseudomonadati</taxon>
        <taxon>Bacteroidota</taxon>
        <taxon>Sphingobacteriia</taxon>
        <taxon>Sphingobacteriales</taxon>
        <taxon>Sphingobacteriaceae</taxon>
        <taxon>Sphingobacterium</taxon>
    </lineage>
</organism>
<dbReference type="InterPro" id="IPR003156">
    <property type="entry name" value="DHHA1_dom"/>
</dbReference>
<dbReference type="Pfam" id="PF02272">
    <property type="entry name" value="DHHA1"/>
    <property type="match status" value="1"/>
</dbReference>
<dbReference type="InterPro" id="IPR004610">
    <property type="entry name" value="RecJ"/>
</dbReference>
<dbReference type="GO" id="GO:0008409">
    <property type="term" value="F:5'-3' exonuclease activity"/>
    <property type="evidence" value="ECO:0007669"/>
    <property type="project" value="InterPro"/>
</dbReference>
<dbReference type="OrthoDB" id="9809852at2"/>
<dbReference type="InterPro" id="IPR001667">
    <property type="entry name" value="DDH_dom"/>
</dbReference>
<sequence length="564" mass="63268">MQKRWVVKPKNDVRKTNSLCDELGISAVIAELLLHRGIETYQQAKHFFRPSFDLLHDPFLMKDMDKAISRIERAIGNKEKILIYGDYDVDGTTAVSVVYSFFRDFHSGLAFYIPDRYLEGYGISFKGIDYAAEHGFTLIIALDCGIKAIEKVNYAKAKGIDFIIGDHHLPGHTIPDAVAVLDPKRHDCPYPYKELSGCGIGFKLIQAFVQKNDMDMQLAYQYLDLVAVSIASDIVPITGENRVLTHFGLKKLNTNPSCGLQALINLSSNKTGHFSVGDIVFQIGPRINAAGRIEHAKDAVNLLTSKSLAEAKVYSTTVDDQNTVRKGFDLKITEEALDILDKDEVLKQRKSTVLFKADWHKGVIGIVASRLTEKYYRPTVILTQTNGHIAGSARSVLGFDLYEALSECADLLDQYGGHKYAAGLTMRVENVPAFQEKFEAVVQNSIKPEMLQQEVLIETELNLKDIDNKFCRLLKQFEPFGPQNEAPILLTRKVQGSAYIVGTNHIKISLKQEDSTSFDCIGFGLAQHVDHINAGHEFDICYTIEENNWRGKKNLQLNIKAIRY</sequence>
<dbReference type="NCBIfam" id="TIGR00644">
    <property type="entry name" value="recJ"/>
    <property type="match status" value="1"/>
</dbReference>
<dbReference type="AlphaFoldDB" id="A0A2S9J3C3"/>
<evidence type="ECO:0000313" key="10">
    <source>
        <dbReference type="Proteomes" id="UP000239711"/>
    </source>
</evidence>
<keyword evidence="5 9" id="KW-0269">Exonuclease</keyword>